<evidence type="ECO:0000313" key="1">
    <source>
        <dbReference type="EMBL" id="PUV24112.1"/>
    </source>
</evidence>
<dbReference type="Proteomes" id="UP000250831">
    <property type="component" value="Unassembled WGS sequence"/>
</dbReference>
<dbReference type="InterPro" id="IPR024250">
    <property type="entry name" value="DUF2711"/>
</dbReference>
<accession>A0A363NTH4</accession>
<evidence type="ECO:0000313" key="2">
    <source>
        <dbReference type="Proteomes" id="UP000250831"/>
    </source>
</evidence>
<protein>
    <recommendedName>
        <fullName evidence="3">DUF2711 domain-containing protein</fullName>
    </recommendedName>
</protein>
<dbReference type="AlphaFoldDB" id="A0A363NTH4"/>
<evidence type="ECO:0008006" key="3">
    <source>
        <dbReference type="Google" id="ProtNLM"/>
    </source>
</evidence>
<comment type="caution">
    <text evidence="1">The sequence shown here is derived from an EMBL/GenBank/DDBJ whole genome shotgun (WGS) entry which is preliminary data.</text>
</comment>
<sequence length="264" mass="30941">MGNIFDEEKLYPYEGAIKEHFKDHYDSVFIAFLPFFQLDRKETDKANLKKAKLLSHEEALKEIDLLKNLPEANREIYSYDNDRYPADEDIFRKGKSILWENIVKGSGLAGYAELNTALRTSIGALNRNFTRPDLMEKLDNYTDSESIYHPTEGAFGMLSKMAIYKAFKLLGKSLIMITDEFYENTTTMDLDRLTEYEFCDEIGGKDYYLYSADKEILFTIEWDSFFFLIATDHKKMDQLIASDLFEGFLCNDKIEHYWEYTVEI</sequence>
<dbReference type="Pfam" id="PF10924">
    <property type="entry name" value="DUF2711"/>
    <property type="match status" value="1"/>
</dbReference>
<dbReference type="EMBL" id="QCXX01000003">
    <property type="protein sequence ID" value="PUV24112.1"/>
    <property type="molecule type" value="Genomic_DNA"/>
</dbReference>
<proteinExistence type="predicted"/>
<name>A0A363NTH4_9SPHI</name>
<reference evidence="1 2" key="1">
    <citation type="submission" date="2018-04" db="EMBL/GenBank/DDBJ databases">
        <title>Sphingobacterium sp. M46 Genome.</title>
        <authorList>
            <person name="Cheng J."/>
            <person name="Li Y."/>
        </authorList>
    </citation>
    <scope>NUCLEOTIDE SEQUENCE [LARGE SCALE GENOMIC DNA]</scope>
    <source>
        <strain evidence="1 2">M46</strain>
    </source>
</reference>
<keyword evidence="2" id="KW-1185">Reference proteome</keyword>
<dbReference type="RefSeq" id="WP_108634040.1">
    <property type="nucleotide sequence ID" value="NZ_QCXX01000003.1"/>
</dbReference>
<organism evidence="1 2">
    <name type="scientific">Sphingobacterium athyrii</name>
    <dbReference type="NCBI Taxonomy" id="2152717"/>
    <lineage>
        <taxon>Bacteria</taxon>
        <taxon>Pseudomonadati</taxon>
        <taxon>Bacteroidota</taxon>
        <taxon>Sphingobacteriia</taxon>
        <taxon>Sphingobacteriales</taxon>
        <taxon>Sphingobacteriaceae</taxon>
        <taxon>Sphingobacterium</taxon>
    </lineage>
</organism>
<dbReference type="OrthoDB" id="9151069at2"/>
<gene>
    <name evidence="1" type="ORF">DCO56_12130</name>
</gene>